<dbReference type="EMBL" id="CP119958">
    <property type="protein sequence ID" value="WFD37062.1"/>
    <property type="molecule type" value="Genomic_DNA"/>
</dbReference>
<keyword evidence="7" id="KW-1015">Disulfide bond</keyword>
<reference evidence="13" key="1">
    <citation type="submission" date="2023-03" db="EMBL/GenBank/DDBJ databases">
        <title>Mating type loci evolution in Malassezia.</title>
        <authorList>
            <person name="Coelho M.A."/>
        </authorList>
    </citation>
    <scope>NUCLEOTIDE SEQUENCE</scope>
    <source>
        <strain evidence="13">CBS 9431</strain>
    </source>
</reference>
<keyword evidence="6" id="KW-0443">Lipid metabolism</keyword>
<dbReference type="GO" id="GO:0016042">
    <property type="term" value="P:lipid catabolic process"/>
    <property type="evidence" value="ECO:0007669"/>
    <property type="project" value="UniProtKB-KW"/>
</dbReference>
<evidence type="ECO:0000256" key="8">
    <source>
        <dbReference type="ARBA" id="ARBA00043996"/>
    </source>
</evidence>
<evidence type="ECO:0000256" key="11">
    <source>
        <dbReference type="SAM" id="SignalP"/>
    </source>
</evidence>
<name>A0AAF0J7W2_9BASI</name>
<comment type="catalytic activity">
    <reaction evidence="10">
        <text>a monoacylglycerol + H2O = glycerol + a fatty acid + H(+)</text>
        <dbReference type="Rhea" id="RHEA:15245"/>
        <dbReference type="ChEBI" id="CHEBI:15377"/>
        <dbReference type="ChEBI" id="CHEBI:15378"/>
        <dbReference type="ChEBI" id="CHEBI:17408"/>
        <dbReference type="ChEBI" id="CHEBI:17754"/>
        <dbReference type="ChEBI" id="CHEBI:28868"/>
    </reaction>
</comment>
<keyword evidence="3 11" id="KW-0732">Signal</keyword>
<keyword evidence="4" id="KW-0378">Hydrolase</keyword>
<dbReference type="RefSeq" id="XP_060119959.1">
    <property type="nucleotide sequence ID" value="XM_060263976.1"/>
</dbReference>
<feature type="chain" id="PRO_5042295611" description="Fungal lipase-type domain-containing protein" evidence="11">
    <location>
        <begin position="17"/>
        <end position="299"/>
    </location>
</feature>
<evidence type="ECO:0000256" key="7">
    <source>
        <dbReference type="ARBA" id="ARBA00023157"/>
    </source>
</evidence>
<evidence type="ECO:0000313" key="13">
    <source>
        <dbReference type="EMBL" id="WFD37062.1"/>
    </source>
</evidence>
<protein>
    <recommendedName>
        <fullName evidence="12">Fungal lipase-type domain-containing protein</fullName>
    </recommendedName>
</protein>
<evidence type="ECO:0000313" key="14">
    <source>
        <dbReference type="Proteomes" id="UP001217754"/>
    </source>
</evidence>
<evidence type="ECO:0000256" key="4">
    <source>
        <dbReference type="ARBA" id="ARBA00022801"/>
    </source>
</evidence>
<evidence type="ECO:0000259" key="12">
    <source>
        <dbReference type="Pfam" id="PF01764"/>
    </source>
</evidence>
<dbReference type="InterPro" id="IPR029058">
    <property type="entry name" value="AB_hydrolase_fold"/>
</dbReference>
<dbReference type="Pfam" id="PF01764">
    <property type="entry name" value="Lipase_3"/>
    <property type="match status" value="1"/>
</dbReference>
<evidence type="ECO:0000256" key="1">
    <source>
        <dbReference type="ARBA" id="ARBA00004613"/>
    </source>
</evidence>
<dbReference type="GeneID" id="85223652"/>
<organism evidence="13 14">
    <name type="scientific">Malassezia japonica</name>
    <dbReference type="NCBI Taxonomy" id="223818"/>
    <lineage>
        <taxon>Eukaryota</taxon>
        <taxon>Fungi</taxon>
        <taxon>Dikarya</taxon>
        <taxon>Basidiomycota</taxon>
        <taxon>Ustilaginomycotina</taxon>
        <taxon>Malasseziomycetes</taxon>
        <taxon>Malasseziales</taxon>
        <taxon>Malasseziaceae</taxon>
        <taxon>Malassezia</taxon>
    </lineage>
</organism>
<evidence type="ECO:0000256" key="5">
    <source>
        <dbReference type="ARBA" id="ARBA00022963"/>
    </source>
</evidence>
<evidence type="ECO:0000256" key="9">
    <source>
        <dbReference type="ARBA" id="ARBA00047591"/>
    </source>
</evidence>
<dbReference type="Proteomes" id="UP001217754">
    <property type="component" value="Chromosome 1"/>
</dbReference>
<comment type="catalytic activity">
    <reaction evidence="9">
        <text>a diacylglycerol + H2O = a monoacylglycerol + a fatty acid + H(+)</text>
        <dbReference type="Rhea" id="RHEA:32731"/>
        <dbReference type="ChEBI" id="CHEBI:15377"/>
        <dbReference type="ChEBI" id="CHEBI:15378"/>
        <dbReference type="ChEBI" id="CHEBI:17408"/>
        <dbReference type="ChEBI" id="CHEBI:18035"/>
        <dbReference type="ChEBI" id="CHEBI:28868"/>
    </reaction>
</comment>
<comment type="subcellular location">
    <subcellularLocation>
        <location evidence="1">Secreted</location>
    </subcellularLocation>
</comment>
<evidence type="ECO:0000256" key="3">
    <source>
        <dbReference type="ARBA" id="ARBA00022729"/>
    </source>
</evidence>
<dbReference type="GO" id="GO:0005576">
    <property type="term" value="C:extracellular region"/>
    <property type="evidence" value="ECO:0007669"/>
    <property type="project" value="UniProtKB-SubCell"/>
</dbReference>
<evidence type="ECO:0000256" key="10">
    <source>
        <dbReference type="ARBA" id="ARBA00048461"/>
    </source>
</evidence>
<gene>
    <name evidence="13" type="ORF">MJAP1_000003</name>
</gene>
<dbReference type="PANTHER" id="PTHR45856:SF24">
    <property type="entry name" value="FUNGAL LIPASE-LIKE DOMAIN-CONTAINING PROTEIN"/>
    <property type="match status" value="1"/>
</dbReference>
<dbReference type="GO" id="GO:0016787">
    <property type="term" value="F:hydrolase activity"/>
    <property type="evidence" value="ECO:0007669"/>
    <property type="project" value="UniProtKB-KW"/>
</dbReference>
<sequence>MRVASLILASLAVVYAAPTQAPTSHKPGKSLPVDWKLLSQAAGLSQQTYCFFQPDNQTVGDAQLLYEYGDGNLDQRAIVFKSKSLGIAVSFEGTEPISIASILHDADFQLVNPDKDLKEVFPPGVQVFKGFQDAYLAVARPVLGKVKEMMQKYNETRVTVTGHSLGAAMALLAAAHYEQTLKDGSVANVFTFGQPRTGNPAFANAMDDKFLGKLFYVVNGQDWVPHMPPRDWNFQHPSGQVWINPPNSQNWTFFPGQEDSNGANSVDPIWTFQDHHGYYFHTGLGHGPGKCPATVNDHE</sequence>
<dbReference type="InterPro" id="IPR051218">
    <property type="entry name" value="Sec_MonoDiacylglyc_Lipase"/>
</dbReference>
<proteinExistence type="inferred from homology"/>
<dbReference type="Gene3D" id="3.40.50.1820">
    <property type="entry name" value="alpha/beta hydrolase"/>
    <property type="match status" value="1"/>
</dbReference>
<dbReference type="CDD" id="cd00519">
    <property type="entry name" value="Lipase_3"/>
    <property type="match status" value="1"/>
</dbReference>
<dbReference type="AlphaFoldDB" id="A0AAF0J7W2"/>
<keyword evidence="2" id="KW-0964">Secreted</keyword>
<feature type="signal peptide" evidence="11">
    <location>
        <begin position="1"/>
        <end position="16"/>
    </location>
</feature>
<evidence type="ECO:0000256" key="6">
    <source>
        <dbReference type="ARBA" id="ARBA00023098"/>
    </source>
</evidence>
<dbReference type="PANTHER" id="PTHR45856">
    <property type="entry name" value="ALPHA/BETA-HYDROLASES SUPERFAMILY PROTEIN"/>
    <property type="match status" value="1"/>
</dbReference>
<keyword evidence="5" id="KW-0442">Lipid degradation</keyword>
<accession>A0AAF0J7W2</accession>
<dbReference type="InterPro" id="IPR002921">
    <property type="entry name" value="Fungal_lipase-type"/>
</dbReference>
<keyword evidence="14" id="KW-1185">Reference proteome</keyword>
<feature type="domain" description="Fungal lipase-type" evidence="12">
    <location>
        <begin position="89"/>
        <end position="230"/>
    </location>
</feature>
<dbReference type="SUPFAM" id="SSF53474">
    <property type="entry name" value="alpha/beta-Hydrolases"/>
    <property type="match status" value="1"/>
</dbReference>
<comment type="similarity">
    <text evidence="8">Belongs to the AB hydrolase superfamily. Lipase family. Class 3 subfamily.</text>
</comment>
<evidence type="ECO:0000256" key="2">
    <source>
        <dbReference type="ARBA" id="ARBA00022525"/>
    </source>
</evidence>